<evidence type="ECO:0000256" key="1">
    <source>
        <dbReference type="ARBA" id="ARBA00004442"/>
    </source>
</evidence>
<feature type="domain" description="Outer membrane protein beta-barrel" evidence="4">
    <location>
        <begin position="9"/>
        <end position="198"/>
    </location>
</feature>
<name>A0ABS8D1G0_9NEIS</name>
<proteinExistence type="predicted"/>
<gene>
    <name evidence="5" type="ORF">LIN78_00460</name>
</gene>
<comment type="caution">
    <text evidence="5">The sequence shown here is derived from an EMBL/GenBank/DDBJ whole genome shotgun (WGS) entry which is preliminary data.</text>
</comment>
<dbReference type="InterPro" id="IPR011250">
    <property type="entry name" value="OMP/PagP_B-barrel"/>
</dbReference>
<sequence>MKWLFGITSFLLASAAMAEPFVGPSVSVGIGSSSNSVHYSGFVNADAKKNSTASDVAFNYGIGTDSNWVIGVGGSIDLSKRKFGTVSYQSSGTQTVDAKMKQHYSVFVTPGYKVQPNLLVYGKLAYHWGKGEYRDSATDTGTRSHHGTGIGVGVSYALDNGIELGGEIQQIRFSAETAHSTTGKPKTTEAMFRIGYRF</sequence>
<keyword evidence="6" id="KW-1185">Reference proteome</keyword>
<feature type="chain" id="PRO_5046269309" evidence="3">
    <location>
        <begin position="19"/>
        <end position="198"/>
    </location>
</feature>
<feature type="signal peptide" evidence="3">
    <location>
        <begin position="1"/>
        <end position="18"/>
    </location>
</feature>
<dbReference type="EMBL" id="JAJBZT010000001">
    <property type="protein sequence ID" value="MCB6182027.1"/>
    <property type="molecule type" value="Genomic_DNA"/>
</dbReference>
<evidence type="ECO:0000259" key="4">
    <source>
        <dbReference type="Pfam" id="PF13505"/>
    </source>
</evidence>
<dbReference type="Gene3D" id="2.40.160.20">
    <property type="match status" value="1"/>
</dbReference>
<dbReference type="Proteomes" id="UP001165395">
    <property type="component" value="Unassembled WGS sequence"/>
</dbReference>
<organism evidence="5 6">
    <name type="scientific">Leeia speluncae</name>
    <dbReference type="NCBI Taxonomy" id="2884804"/>
    <lineage>
        <taxon>Bacteria</taxon>
        <taxon>Pseudomonadati</taxon>
        <taxon>Pseudomonadota</taxon>
        <taxon>Betaproteobacteria</taxon>
        <taxon>Neisseriales</taxon>
        <taxon>Leeiaceae</taxon>
        <taxon>Leeia</taxon>
    </lineage>
</organism>
<protein>
    <submittedName>
        <fullName evidence="5">Porin family protein</fullName>
    </submittedName>
</protein>
<evidence type="ECO:0000256" key="3">
    <source>
        <dbReference type="SAM" id="SignalP"/>
    </source>
</evidence>
<dbReference type="RefSeq" id="WP_227177398.1">
    <property type="nucleotide sequence ID" value="NZ_JAJBZT010000001.1"/>
</dbReference>
<keyword evidence="2 3" id="KW-0732">Signal</keyword>
<dbReference type="SUPFAM" id="SSF56925">
    <property type="entry name" value="OMPA-like"/>
    <property type="match status" value="1"/>
</dbReference>
<dbReference type="Pfam" id="PF13505">
    <property type="entry name" value="OMP_b-brl"/>
    <property type="match status" value="1"/>
</dbReference>
<comment type="subcellular location">
    <subcellularLocation>
        <location evidence="1">Cell outer membrane</location>
    </subcellularLocation>
</comment>
<dbReference type="InterPro" id="IPR027385">
    <property type="entry name" value="Beta-barrel_OMP"/>
</dbReference>
<evidence type="ECO:0000256" key="2">
    <source>
        <dbReference type="ARBA" id="ARBA00022729"/>
    </source>
</evidence>
<evidence type="ECO:0000313" key="6">
    <source>
        <dbReference type="Proteomes" id="UP001165395"/>
    </source>
</evidence>
<reference evidence="5" key="1">
    <citation type="submission" date="2021-10" db="EMBL/GenBank/DDBJ databases">
        <title>The complete genome sequence of Leeia sp. TBRC 13508.</title>
        <authorList>
            <person name="Charoenyingcharoen P."/>
            <person name="Yukphan P."/>
        </authorList>
    </citation>
    <scope>NUCLEOTIDE SEQUENCE</scope>
    <source>
        <strain evidence="5">TBRC 13508</strain>
    </source>
</reference>
<accession>A0ABS8D1G0</accession>
<evidence type="ECO:0000313" key="5">
    <source>
        <dbReference type="EMBL" id="MCB6182027.1"/>
    </source>
</evidence>